<name>A0A7G5XK99_9BACT</name>
<evidence type="ECO:0000313" key="2">
    <source>
        <dbReference type="Proteomes" id="UP000515344"/>
    </source>
</evidence>
<dbReference type="AlphaFoldDB" id="A0A7G5XK99"/>
<dbReference type="KEGG" id="lacs:H4075_06840"/>
<gene>
    <name evidence="1" type="ORF">H4075_06840</name>
</gene>
<accession>A0A7G5XK99</accession>
<dbReference type="Proteomes" id="UP000515344">
    <property type="component" value="Chromosome"/>
</dbReference>
<keyword evidence="2" id="KW-1185">Reference proteome</keyword>
<evidence type="ECO:0000313" key="1">
    <source>
        <dbReference type="EMBL" id="QNA45902.1"/>
    </source>
</evidence>
<dbReference type="EMBL" id="CP060007">
    <property type="protein sequence ID" value="QNA45902.1"/>
    <property type="molecule type" value="Genomic_DNA"/>
</dbReference>
<organism evidence="1 2">
    <name type="scientific">Lacibacter sediminis</name>
    <dbReference type="NCBI Taxonomy" id="2760713"/>
    <lineage>
        <taxon>Bacteria</taxon>
        <taxon>Pseudomonadati</taxon>
        <taxon>Bacteroidota</taxon>
        <taxon>Chitinophagia</taxon>
        <taxon>Chitinophagales</taxon>
        <taxon>Chitinophagaceae</taxon>
        <taxon>Lacibacter</taxon>
    </lineage>
</organism>
<sequence length="108" mass="12355">MKKIEKRYDQMGLSDRLVSVMMIYLDGLGPKKTTKMKKYLDEQVGVIVDHYIMLLKKKNAKTSIPSISVRKVAKYFPATAQNNETDMITGTEKDVPINSTEKELIEEL</sequence>
<dbReference type="RefSeq" id="WP_182805359.1">
    <property type="nucleotide sequence ID" value="NZ_CP060007.1"/>
</dbReference>
<proteinExistence type="predicted"/>
<reference evidence="2" key="1">
    <citation type="submission" date="2020-08" db="EMBL/GenBank/DDBJ databases">
        <title>Lacibacter sp. S13-6-6 genome sequencing.</title>
        <authorList>
            <person name="Jin L."/>
        </authorList>
    </citation>
    <scope>NUCLEOTIDE SEQUENCE [LARGE SCALE GENOMIC DNA]</scope>
    <source>
        <strain evidence="2">S13-6-6</strain>
    </source>
</reference>
<protein>
    <submittedName>
        <fullName evidence="1">Uncharacterized protein</fullName>
    </submittedName>
</protein>